<dbReference type="AlphaFoldDB" id="A0A919JZN5"/>
<dbReference type="Proteomes" id="UP000636960">
    <property type="component" value="Unassembled WGS sequence"/>
</dbReference>
<dbReference type="NCBIfam" id="NF033788">
    <property type="entry name" value="HTH_metalloreg"/>
    <property type="match status" value="1"/>
</dbReference>
<keyword evidence="6" id="KW-1185">Reference proteome</keyword>
<protein>
    <submittedName>
        <fullName evidence="5">Transcriptional regulator</fullName>
    </submittedName>
</protein>
<proteinExistence type="predicted"/>
<evidence type="ECO:0000256" key="2">
    <source>
        <dbReference type="ARBA" id="ARBA00023125"/>
    </source>
</evidence>
<dbReference type="PROSITE" id="PS50987">
    <property type="entry name" value="HTH_ARSR_2"/>
    <property type="match status" value="1"/>
</dbReference>
<comment type="caution">
    <text evidence="5">The sequence shown here is derived from an EMBL/GenBank/DDBJ whole genome shotgun (WGS) entry which is preliminary data.</text>
</comment>
<evidence type="ECO:0000313" key="6">
    <source>
        <dbReference type="Proteomes" id="UP000636960"/>
    </source>
</evidence>
<accession>A0A919JZN5</accession>
<evidence type="ECO:0000256" key="1">
    <source>
        <dbReference type="ARBA" id="ARBA00023015"/>
    </source>
</evidence>
<dbReference type="PRINTS" id="PR00778">
    <property type="entry name" value="HTHARSR"/>
</dbReference>
<dbReference type="SUPFAM" id="SSF46785">
    <property type="entry name" value="Winged helix' DNA-binding domain"/>
    <property type="match status" value="1"/>
</dbReference>
<evidence type="ECO:0000259" key="4">
    <source>
        <dbReference type="PROSITE" id="PS50987"/>
    </source>
</evidence>
<reference evidence="5" key="1">
    <citation type="submission" date="2021-01" db="EMBL/GenBank/DDBJ databases">
        <title>Whole genome shotgun sequence of Actinoplanes rishiriensis NBRC 108556.</title>
        <authorList>
            <person name="Komaki H."/>
            <person name="Tamura T."/>
        </authorList>
    </citation>
    <scope>NUCLEOTIDE SEQUENCE</scope>
    <source>
        <strain evidence="5">NBRC 108556</strain>
    </source>
</reference>
<dbReference type="RefSeq" id="WP_203784690.1">
    <property type="nucleotide sequence ID" value="NZ_BOMV01000057.1"/>
</dbReference>
<dbReference type="GO" id="GO:0003677">
    <property type="term" value="F:DNA binding"/>
    <property type="evidence" value="ECO:0007669"/>
    <property type="project" value="UniProtKB-KW"/>
</dbReference>
<dbReference type="Gene3D" id="1.10.10.10">
    <property type="entry name" value="Winged helix-like DNA-binding domain superfamily/Winged helix DNA-binding domain"/>
    <property type="match status" value="1"/>
</dbReference>
<dbReference type="InterPro" id="IPR011991">
    <property type="entry name" value="ArsR-like_HTH"/>
</dbReference>
<dbReference type="PANTHER" id="PTHR33154">
    <property type="entry name" value="TRANSCRIPTIONAL REGULATOR, ARSR FAMILY"/>
    <property type="match status" value="1"/>
</dbReference>
<keyword evidence="3" id="KW-0804">Transcription</keyword>
<sequence length="120" mass="13220">MHALDALADPVRRRILELLTGGERDAGYLTAAIRAEFGISQPATSRHLRLLRQAGLTRARADGRHRHYAVAPEGVREAEQWLDQFHSLWAAGFDALRAEVTREDGQSCTLPSRSTGSSAE</sequence>
<dbReference type="Pfam" id="PF12840">
    <property type="entry name" value="HTH_20"/>
    <property type="match status" value="1"/>
</dbReference>
<dbReference type="GO" id="GO:0003700">
    <property type="term" value="F:DNA-binding transcription factor activity"/>
    <property type="evidence" value="ECO:0007669"/>
    <property type="project" value="InterPro"/>
</dbReference>
<dbReference type="CDD" id="cd00090">
    <property type="entry name" value="HTH_ARSR"/>
    <property type="match status" value="1"/>
</dbReference>
<dbReference type="EMBL" id="BOMV01000057">
    <property type="protein sequence ID" value="GIE97648.1"/>
    <property type="molecule type" value="Genomic_DNA"/>
</dbReference>
<dbReference type="InterPro" id="IPR036388">
    <property type="entry name" value="WH-like_DNA-bd_sf"/>
</dbReference>
<gene>
    <name evidence="5" type="ORF">Ari01nite_51130</name>
</gene>
<organism evidence="5 6">
    <name type="scientific">Paractinoplanes rishiriensis</name>
    <dbReference type="NCBI Taxonomy" id="1050105"/>
    <lineage>
        <taxon>Bacteria</taxon>
        <taxon>Bacillati</taxon>
        <taxon>Actinomycetota</taxon>
        <taxon>Actinomycetes</taxon>
        <taxon>Micromonosporales</taxon>
        <taxon>Micromonosporaceae</taxon>
        <taxon>Paractinoplanes</taxon>
    </lineage>
</organism>
<evidence type="ECO:0000256" key="3">
    <source>
        <dbReference type="ARBA" id="ARBA00023163"/>
    </source>
</evidence>
<keyword evidence="2" id="KW-0238">DNA-binding</keyword>
<dbReference type="InterPro" id="IPR036390">
    <property type="entry name" value="WH_DNA-bd_sf"/>
</dbReference>
<dbReference type="InterPro" id="IPR001845">
    <property type="entry name" value="HTH_ArsR_DNA-bd_dom"/>
</dbReference>
<dbReference type="InterPro" id="IPR051081">
    <property type="entry name" value="HTH_MetalResp_TranReg"/>
</dbReference>
<dbReference type="PANTHER" id="PTHR33154:SF33">
    <property type="entry name" value="TRANSCRIPTIONAL REPRESSOR SDPR"/>
    <property type="match status" value="1"/>
</dbReference>
<dbReference type="SMART" id="SM00418">
    <property type="entry name" value="HTH_ARSR"/>
    <property type="match status" value="1"/>
</dbReference>
<evidence type="ECO:0000313" key="5">
    <source>
        <dbReference type="EMBL" id="GIE97648.1"/>
    </source>
</evidence>
<keyword evidence="1" id="KW-0805">Transcription regulation</keyword>
<name>A0A919JZN5_9ACTN</name>
<feature type="domain" description="HTH arsR-type" evidence="4">
    <location>
        <begin position="1"/>
        <end position="90"/>
    </location>
</feature>